<organism evidence="4 5">
    <name type="scientific">Bosea vaviloviae</name>
    <dbReference type="NCBI Taxonomy" id="1526658"/>
    <lineage>
        <taxon>Bacteria</taxon>
        <taxon>Pseudomonadati</taxon>
        <taxon>Pseudomonadota</taxon>
        <taxon>Alphaproteobacteria</taxon>
        <taxon>Hyphomicrobiales</taxon>
        <taxon>Boseaceae</taxon>
        <taxon>Bosea</taxon>
    </lineage>
</organism>
<gene>
    <name evidence="4" type="ORF">BHK69_00815</name>
</gene>
<dbReference type="AlphaFoldDB" id="A0A1D7TVT4"/>
<accession>A0A1D7TVT4</accession>
<dbReference type="KEGG" id="bvv:BHK69_00815"/>
<sequence length="316" mass="33009">MPTDTPVPPAQRPTFLDCEAVAIDAVPRGAIAVIGLPGATPYAMSGAYCAGAPTAIRAASAHHAARRTHYDFDLGAPLMTPDMVLVDCGDLAFDETDFSSNRARIEAAFATLLARGARPLLLGGDDSVQIPALKAFAARGKITLLQIDAHIDWRNEVEGERFGLSSTMRRASEMAGVGAIVQVGARGIGSARESDVADAVAAGARLVDMRMLRARGLSYAVEQVPEGQPVVVCCDVDGLDPTVIPGVVGRTPGGLGYGDIVELLHGVAARAPIIGFNLVEFAPQHDLGDLGARTVCRLAMLGAGFLAMSERARSQR</sequence>
<dbReference type="InterPro" id="IPR023696">
    <property type="entry name" value="Ureohydrolase_dom_sf"/>
</dbReference>
<dbReference type="InterPro" id="IPR006035">
    <property type="entry name" value="Ureohydrolase"/>
</dbReference>
<dbReference type="STRING" id="1526658.BHK69_00815"/>
<protein>
    <recommendedName>
        <fullName evidence="6">Arginase</fullName>
    </recommendedName>
</protein>
<dbReference type="Gene3D" id="3.40.800.10">
    <property type="entry name" value="Ureohydrolase domain"/>
    <property type="match status" value="1"/>
</dbReference>
<dbReference type="Pfam" id="PF00491">
    <property type="entry name" value="Arginase"/>
    <property type="match status" value="1"/>
</dbReference>
<reference evidence="4 5" key="1">
    <citation type="journal article" date="2015" name="Antonie Van Leeuwenhoek">
        <title>Bosea vaviloviae sp. nov., a new species of slow-growing rhizobia isolated from nodules of the relict species Vavilovia formosa (Stev.) Fed.</title>
        <authorList>
            <person name="Safronova V.I."/>
            <person name="Kuznetsova I.G."/>
            <person name="Sazanova A.L."/>
            <person name="Kimeklis A.K."/>
            <person name="Belimov A.A."/>
            <person name="Andronov E.E."/>
            <person name="Pinaev A.G."/>
            <person name="Chizhevskaya E.P."/>
            <person name="Pukhaev A.R."/>
            <person name="Popov K.P."/>
            <person name="Willems A."/>
            <person name="Tikhonovich I.A."/>
        </authorList>
    </citation>
    <scope>NUCLEOTIDE SEQUENCE [LARGE SCALE GENOMIC DNA]</scope>
    <source>
        <strain evidence="4 5">Vaf18</strain>
    </source>
</reference>
<name>A0A1D7TVT4_9HYPH</name>
<dbReference type="GO" id="GO:0033389">
    <property type="term" value="P:putrescine biosynthetic process from arginine, via agmatine"/>
    <property type="evidence" value="ECO:0007669"/>
    <property type="project" value="TreeGrafter"/>
</dbReference>
<keyword evidence="2" id="KW-0378">Hydrolase</keyword>
<keyword evidence="5" id="KW-1185">Reference proteome</keyword>
<evidence type="ECO:0000313" key="5">
    <source>
        <dbReference type="Proteomes" id="UP000094969"/>
    </source>
</evidence>
<dbReference type="SUPFAM" id="SSF52768">
    <property type="entry name" value="Arginase/deacetylase"/>
    <property type="match status" value="1"/>
</dbReference>
<dbReference type="EMBL" id="CP017147">
    <property type="protein sequence ID" value="AOO79230.1"/>
    <property type="molecule type" value="Genomic_DNA"/>
</dbReference>
<proteinExistence type="inferred from homology"/>
<evidence type="ECO:0000313" key="4">
    <source>
        <dbReference type="EMBL" id="AOO79230.1"/>
    </source>
</evidence>
<dbReference type="PIRSF" id="PIRSF036979">
    <property type="entry name" value="Arginase"/>
    <property type="match status" value="1"/>
</dbReference>
<dbReference type="Proteomes" id="UP000094969">
    <property type="component" value="Chromosome"/>
</dbReference>
<evidence type="ECO:0008006" key="6">
    <source>
        <dbReference type="Google" id="ProtNLM"/>
    </source>
</evidence>
<dbReference type="PANTHER" id="PTHR11358:SF26">
    <property type="entry name" value="GUANIDINO ACID HYDROLASE, MITOCHONDRIAL"/>
    <property type="match status" value="1"/>
</dbReference>
<dbReference type="PANTHER" id="PTHR11358">
    <property type="entry name" value="ARGINASE/AGMATINASE"/>
    <property type="match status" value="1"/>
</dbReference>
<dbReference type="GO" id="GO:0008783">
    <property type="term" value="F:agmatinase activity"/>
    <property type="evidence" value="ECO:0007669"/>
    <property type="project" value="TreeGrafter"/>
</dbReference>
<comment type="similarity">
    <text evidence="3">Belongs to the arginase family.</text>
</comment>
<dbReference type="GO" id="GO:0046872">
    <property type="term" value="F:metal ion binding"/>
    <property type="evidence" value="ECO:0007669"/>
    <property type="project" value="UniProtKB-KW"/>
</dbReference>
<dbReference type="PROSITE" id="PS51409">
    <property type="entry name" value="ARGINASE_2"/>
    <property type="match status" value="1"/>
</dbReference>
<evidence type="ECO:0000256" key="2">
    <source>
        <dbReference type="ARBA" id="ARBA00022801"/>
    </source>
</evidence>
<evidence type="ECO:0000256" key="3">
    <source>
        <dbReference type="PROSITE-ProRule" id="PRU00742"/>
    </source>
</evidence>
<evidence type="ECO:0000256" key="1">
    <source>
        <dbReference type="ARBA" id="ARBA00022723"/>
    </source>
</evidence>
<keyword evidence="1" id="KW-0479">Metal-binding</keyword>